<evidence type="ECO:0000256" key="1">
    <source>
        <dbReference type="SAM" id="MobiDB-lite"/>
    </source>
</evidence>
<name>A0A853BL06_9ACTN</name>
<protein>
    <submittedName>
        <fullName evidence="2">Uncharacterized protein</fullName>
    </submittedName>
</protein>
<dbReference type="Proteomes" id="UP000575985">
    <property type="component" value="Unassembled WGS sequence"/>
</dbReference>
<feature type="region of interest" description="Disordered" evidence="1">
    <location>
        <begin position="1"/>
        <end position="21"/>
    </location>
</feature>
<evidence type="ECO:0000313" key="2">
    <source>
        <dbReference type="EMBL" id="NYI95913.1"/>
    </source>
</evidence>
<reference evidence="2 3" key="1">
    <citation type="submission" date="2020-07" db="EMBL/GenBank/DDBJ databases">
        <title>Sequencing the genomes of 1000 actinobacteria strains.</title>
        <authorList>
            <person name="Klenk H.-P."/>
        </authorList>
    </citation>
    <scope>NUCLEOTIDE SEQUENCE [LARGE SCALE GENOMIC DNA]</scope>
    <source>
        <strain evidence="2 3">DSM 45927</strain>
    </source>
</reference>
<keyword evidence="3" id="KW-1185">Reference proteome</keyword>
<proteinExistence type="predicted"/>
<evidence type="ECO:0000313" key="3">
    <source>
        <dbReference type="Proteomes" id="UP000575985"/>
    </source>
</evidence>
<organism evidence="2 3">
    <name type="scientific">Streptomonospora nanhaiensis</name>
    <dbReference type="NCBI Taxonomy" id="1323731"/>
    <lineage>
        <taxon>Bacteria</taxon>
        <taxon>Bacillati</taxon>
        <taxon>Actinomycetota</taxon>
        <taxon>Actinomycetes</taxon>
        <taxon>Streptosporangiales</taxon>
        <taxon>Nocardiopsidaceae</taxon>
        <taxon>Streptomonospora</taxon>
    </lineage>
</organism>
<dbReference type="RefSeq" id="WP_179767363.1">
    <property type="nucleotide sequence ID" value="NZ_JACCFO010000001.1"/>
</dbReference>
<dbReference type="AlphaFoldDB" id="A0A853BL06"/>
<sequence length="126" mass="13442">MAPASPKPVEEHPESTPATREELLARRSRAAAASLDRAFELAGSSPSADGAEAGDWAQIAAAIPLMPPSAFEVPPVVAEEGPPVWFYLGPTYLSLADLDFLLRTRYGLTVPEIDQIIRDARAACGR</sequence>
<dbReference type="EMBL" id="JACCFO010000001">
    <property type="protein sequence ID" value="NYI95913.1"/>
    <property type="molecule type" value="Genomic_DNA"/>
</dbReference>
<gene>
    <name evidence="2" type="ORF">HNR12_002190</name>
</gene>
<accession>A0A853BL06</accession>
<comment type="caution">
    <text evidence="2">The sequence shown here is derived from an EMBL/GenBank/DDBJ whole genome shotgun (WGS) entry which is preliminary data.</text>
</comment>
<feature type="compositionally biased region" description="Basic and acidic residues" evidence="1">
    <location>
        <begin position="8"/>
        <end position="21"/>
    </location>
</feature>